<evidence type="ECO:0008006" key="4">
    <source>
        <dbReference type="Google" id="ProtNLM"/>
    </source>
</evidence>
<keyword evidence="3" id="KW-1185">Reference proteome</keyword>
<dbReference type="Pfam" id="PF16068">
    <property type="entry name" value="DUF4810"/>
    <property type="match status" value="1"/>
</dbReference>
<evidence type="ECO:0000256" key="1">
    <source>
        <dbReference type="SAM" id="SignalP"/>
    </source>
</evidence>
<feature type="signal peptide" evidence="1">
    <location>
        <begin position="1"/>
        <end position="22"/>
    </location>
</feature>
<dbReference type="Proteomes" id="UP001496674">
    <property type="component" value="Chromosome"/>
</dbReference>
<dbReference type="InterPro" id="IPR014508">
    <property type="entry name" value="UCP020555_TPR-like"/>
</dbReference>
<keyword evidence="1" id="KW-0732">Signal</keyword>
<protein>
    <recommendedName>
        <fullName evidence="4">DUF4810 domain-containing protein</fullName>
    </recommendedName>
</protein>
<dbReference type="EMBL" id="AP028055">
    <property type="protein sequence ID" value="BEH00004.1"/>
    <property type="molecule type" value="Genomic_DNA"/>
</dbReference>
<sequence length="116" mass="13244">MKIKLICAACSVVLLCACTATNSLYSWNNYENSSYNYFKKQTPESTQALLKTYAKIIEQQDRGTRKVVPPGTYAEYGFLLVQNGKNEEGLAMLKKEIETYPESKVFIDRIIKMVEK</sequence>
<proteinExistence type="predicted"/>
<reference evidence="2 3" key="1">
    <citation type="submission" date="2023-04" db="EMBL/GenBank/DDBJ databases">
        <title>Draft genome sequence of acteroides sedimenti strain YN3PY1.</title>
        <authorList>
            <person name="Yoshida N."/>
        </authorList>
    </citation>
    <scope>NUCLEOTIDE SEQUENCE [LARGE SCALE GENOMIC DNA]</scope>
    <source>
        <strain evidence="2 3">YN3PY1</strain>
    </source>
</reference>
<dbReference type="RefSeq" id="WP_353330975.1">
    <property type="nucleotide sequence ID" value="NZ_AP028055.1"/>
</dbReference>
<dbReference type="PIRSF" id="PIRSF020555">
    <property type="entry name" value="UCP020555"/>
    <property type="match status" value="1"/>
</dbReference>
<accession>A0ABM8IIR8</accession>
<organism evidence="2 3">
    <name type="scientific">Bacteroides sedimenti</name>
    <dbReference type="NCBI Taxonomy" id="2136147"/>
    <lineage>
        <taxon>Bacteria</taxon>
        <taxon>Pseudomonadati</taxon>
        <taxon>Bacteroidota</taxon>
        <taxon>Bacteroidia</taxon>
        <taxon>Bacteroidales</taxon>
        <taxon>Bacteroidaceae</taxon>
        <taxon>Bacteroides</taxon>
    </lineage>
</organism>
<name>A0ABM8IIR8_9BACE</name>
<gene>
    <name evidence="2" type="ORF">BSYN_22680</name>
</gene>
<feature type="chain" id="PRO_5046923424" description="DUF4810 domain-containing protein" evidence="1">
    <location>
        <begin position="23"/>
        <end position="116"/>
    </location>
</feature>
<dbReference type="PROSITE" id="PS51257">
    <property type="entry name" value="PROKAR_LIPOPROTEIN"/>
    <property type="match status" value="1"/>
</dbReference>
<evidence type="ECO:0000313" key="3">
    <source>
        <dbReference type="Proteomes" id="UP001496674"/>
    </source>
</evidence>
<evidence type="ECO:0000313" key="2">
    <source>
        <dbReference type="EMBL" id="BEH00004.1"/>
    </source>
</evidence>